<dbReference type="EMBL" id="JAAMRR010000478">
    <property type="protein sequence ID" value="NGX95381.1"/>
    <property type="molecule type" value="Genomic_DNA"/>
</dbReference>
<organism evidence="2 3">
    <name type="scientific">Candidatus Afipia apatlaquensis</name>
    <dbReference type="NCBI Taxonomy" id="2712852"/>
    <lineage>
        <taxon>Bacteria</taxon>
        <taxon>Pseudomonadati</taxon>
        <taxon>Pseudomonadota</taxon>
        <taxon>Alphaproteobacteria</taxon>
        <taxon>Hyphomicrobiales</taxon>
        <taxon>Nitrobacteraceae</taxon>
        <taxon>Afipia</taxon>
    </lineage>
</organism>
<evidence type="ECO:0000313" key="2">
    <source>
        <dbReference type="EMBL" id="NGX95381.1"/>
    </source>
</evidence>
<proteinExistence type="predicted"/>
<feature type="region of interest" description="Disordered" evidence="1">
    <location>
        <begin position="50"/>
        <end position="115"/>
    </location>
</feature>
<evidence type="ECO:0000313" key="3">
    <source>
        <dbReference type="Proteomes" id="UP000480266"/>
    </source>
</evidence>
<reference evidence="2" key="1">
    <citation type="submission" date="2020-02" db="EMBL/GenBank/DDBJ databases">
        <title>Draft genome sequence of Candidatus Afipia apatlaquensis IBT-C3, a potential strain for decolorization of textile dyes.</title>
        <authorList>
            <person name="Sanchez-Reyes A."/>
            <person name="Breton-Deval L."/>
            <person name="Mangelson H."/>
            <person name="Sanchez-Flores A."/>
        </authorList>
    </citation>
    <scope>NUCLEOTIDE SEQUENCE [LARGE SCALE GENOMIC DNA]</scope>
    <source>
        <strain evidence="2">IBT-C3</strain>
    </source>
</reference>
<name>A0A7C9RF98_9BRAD</name>
<protein>
    <submittedName>
        <fullName evidence="2">Uncharacterized protein</fullName>
    </submittedName>
</protein>
<dbReference type="AlphaFoldDB" id="A0A7C9RF98"/>
<dbReference type="Proteomes" id="UP000480266">
    <property type="component" value="Unassembled WGS sequence"/>
</dbReference>
<sequence length="143" mass="15196">MSYFRPSNERERVTKRFLTAREVEDMAAAGAVEIVHVDGLVITDAARETADDLGLRITKPQQPAVKDSRTAERSPQPAERQSFDGNTGTAPGGRHASEKAASAAAPPVMSQSRGAMSADPLLQALVQAVRSNRAKLSALAQGE</sequence>
<accession>A0A7C9RF98</accession>
<keyword evidence="3" id="KW-1185">Reference proteome</keyword>
<evidence type="ECO:0000256" key="1">
    <source>
        <dbReference type="SAM" id="MobiDB-lite"/>
    </source>
</evidence>
<gene>
    <name evidence="2" type="ORF">G4V63_09180</name>
</gene>
<comment type="caution">
    <text evidence="2">The sequence shown here is derived from an EMBL/GenBank/DDBJ whole genome shotgun (WGS) entry which is preliminary data.</text>
</comment>